<dbReference type="PROSITE" id="PS01215">
    <property type="entry name" value="MRP"/>
    <property type="match status" value="1"/>
</dbReference>
<evidence type="ECO:0000256" key="1">
    <source>
        <dbReference type="ARBA" id="ARBA00022723"/>
    </source>
</evidence>
<keyword evidence="2 6" id="KW-0547">Nucleotide-binding</keyword>
<dbReference type="AlphaFoldDB" id="A0A1D7XLW2"/>
<sequence length="275" mass="29888">MSDCNSCALNNGCSKNKEQCMIENNPLNNVKKVIGVMSGKGGVGKSSISVIIAKYLKELGYNVGILDADITGPSIPRLLGLSDKKAGSYNEMILPAENSDGIKVMSLNLLMENEEDPVIWRGPIISGMVKQFWTDVVWGELDYLVIDMPPGTGDVALTVMQSMPISGVVMVSVPQDLVSMIVSKAVNMAKKMNINVLGVIENMSYITCAKCGEKTKLFEGEGTEKFLKEMNLKLLGELPMIKSISNLSQYGDEKIDESLELIFDPIIKGIINELG</sequence>
<evidence type="ECO:0000256" key="5">
    <source>
        <dbReference type="ARBA" id="ARBA00023014"/>
    </source>
</evidence>
<dbReference type="KEGG" id="ctae:BGI42_10655"/>
<dbReference type="InterPro" id="IPR019591">
    <property type="entry name" value="Mrp/NBP35_ATP-bd"/>
</dbReference>
<dbReference type="InterPro" id="IPR033756">
    <property type="entry name" value="YlxH/NBP35"/>
</dbReference>
<dbReference type="GO" id="GO:0005524">
    <property type="term" value="F:ATP binding"/>
    <property type="evidence" value="ECO:0007669"/>
    <property type="project" value="UniProtKB-UniRule"/>
</dbReference>
<dbReference type="PANTHER" id="PTHR42961">
    <property type="entry name" value="IRON-SULFUR PROTEIN NUBPL"/>
    <property type="match status" value="1"/>
</dbReference>
<evidence type="ECO:0000313" key="8">
    <source>
        <dbReference type="Proteomes" id="UP000094652"/>
    </source>
</evidence>
<comment type="function">
    <text evidence="6">Binds and transfers iron-sulfur (Fe-S) clusters to target apoproteins. Can hydrolyze ATP.</text>
</comment>
<keyword evidence="5 6" id="KW-0411">Iron-sulfur</keyword>
<dbReference type="GO" id="GO:0140663">
    <property type="term" value="F:ATP-dependent FeS chaperone activity"/>
    <property type="evidence" value="ECO:0007669"/>
    <property type="project" value="InterPro"/>
</dbReference>
<dbReference type="GO" id="GO:0016887">
    <property type="term" value="F:ATP hydrolysis activity"/>
    <property type="evidence" value="ECO:0007669"/>
    <property type="project" value="UniProtKB-UniRule"/>
</dbReference>
<dbReference type="OrthoDB" id="9809679at2"/>
<name>A0A1D7XLW2_9CLOT</name>
<keyword evidence="1 6" id="KW-0479">Metal-binding</keyword>
<dbReference type="RefSeq" id="WP_069680297.1">
    <property type="nucleotide sequence ID" value="NZ_CP017253.2"/>
</dbReference>
<gene>
    <name evidence="7" type="ORF">BGI42_10655</name>
</gene>
<evidence type="ECO:0000256" key="2">
    <source>
        <dbReference type="ARBA" id="ARBA00022741"/>
    </source>
</evidence>
<dbReference type="HAMAP" id="MF_02040">
    <property type="entry name" value="Mrp_NBP35"/>
    <property type="match status" value="1"/>
</dbReference>
<evidence type="ECO:0000313" key="7">
    <source>
        <dbReference type="EMBL" id="AOR24160.1"/>
    </source>
</evidence>
<dbReference type="InterPro" id="IPR000808">
    <property type="entry name" value="Mrp-like_CS"/>
</dbReference>
<dbReference type="Pfam" id="PF10609">
    <property type="entry name" value="ParA"/>
    <property type="match status" value="1"/>
</dbReference>
<evidence type="ECO:0000256" key="6">
    <source>
        <dbReference type="HAMAP-Rule" id="MF_02040"/>
    </source>
</evidence>
<evidence type="ECO:0000256" key="3">
    <source>
        <dbReference type="ARBA" id="ARBA00022840"/>
    </source>
</evidence>
<dbReference type="SUPFAM" id="SSF52540">
    <property type="entry name" value="P-loop containing nucleoside triphosphate hydrolases"/>
    <property type="match status" value="1"/>
</dbReference>
<dbReference type="Gene3D" id="3.40.50.300">
    <property type="entry name" value="P-loop containing nucleotide triphosphate hydrolases"/>
    <property type="match status" value="1"/>
</dbReference>
<keyword evidence="8" id="KW-1185">Reference proteome</keyword>
<organism evidence="7 8">
    <name type="scientific">Clostridium taeniosporum</name>
    <dbReference type="NCBI Taxonomy" id="394958"/>
    <lineage>
        <taxon>Bacteria</taxon>
        <taxon>Bacillati</taxon>
        <taxon>Bacillota</taxon>
        <taxon>Clostridia</taxon>
        <taxon>Eubacteriales</taxon>
        <taxon>Clostridiaceae</taxon>
        <taxon>Clostridium</taxon>
    </lineage>
</organism>
<proteinExistence type="inferred from homology"/>
<dbReference type="FunFam" id="3.40.50.300:FF:001119">
    <property type="entry name" value="Iron-sulfur cluster carrier protein"/>
    <property type="match status" value="1"/>
</dbReference>
<dbReference type="CDD" id="cd02037">
    <property type="entry name" value="Mrp_NBP35"/>
    <property type="match status" value="1"/>
</dbReference>
<dbReference type="Proteomes" id="UP000094652">
    <property type="component" value="Chromosome"/>
</dbReference>
<keyword evidence="4 6" id="KW-0408">Iron</keyword>
<comment type="subunit">
    <text evidence="6">Homodimer.</text>
</comment>
<evidence type="ECO:0000256" key="4">
    <source>
        <dbReference type="ARBA" id="ARBA00023004"/>
    </source>
</evidence>
<dbReference type="GO" id="GO:0046872">
    <property type="term" value="F:metal ion binding"/>
    <property type="evidence" value="ECO:0007669"/>
    <property type="project" value="UniProtKB-KW"/>
</dbReference>
<dbReference type="EMBL" id="CP017253">
    <property type="protein sequence ID" value="AOR24160.1"/>
    <property type="molecule type" value="Genomic_DNA"/>
</dbReference>
<dbReference type="InterPro" id="IPR044304">
    <property type="entry name" value="NUBPL-like"/>
</dbReference>
<comment type="similarity">
    <text evidence="6">Belongs to the Mrp/NBP35 ATP-binding proteins family.</text>
</comment>
<dbReference type="PANTHER" id="PTHR42961:SF2">
    <property type="entry name" value="IRON-SULFUR PROTEIN NUBPL"/>
    <property type="match status" value="1"/>
</dbReference>
<dbReference type="GO" id="GO:0016226">
    <property type="term" value="P:iron-sulfur cluster assembly"/>
    <property type="evidence" value="ECO:0007669"/>
    <property type="project" value="InterPro"/>
</dbReference>
<dbReference type="GO" id="GO:0051539">
    <property type="term" value="F:4 iron, 4 sulfur cluster binding"/>
    <property type="evidence" value="ECO:0007669"/>
    <property type="project" value="TreeGrafter"/>
</dbReference>
<accession>A0A1D7XLW2</accession>
<dbReference type="InterPro" id="IPR027417">
    <property type="entry name" value="P-loop_NTPase"/>
</dbReference>
<protein>
    <recommendedName>
        <fullName evidence="6">Iron-sulfur cluster carrier protein</fullName>
    </recommendedName>
</protein>
<keyword evidence="3 6" id="KW-0067">ATP-binding</keyword>
<keyword evidence="6" id="KW-0378">Hydrolase</keyword>
<dbReference type="STRING" id="394958.BGI42_10655"/>
<reference evidence="8" key="1">
    <citation type="submission" date="2016-09" db="EMBL/GenBank/DDBJ databases">
        <title>Genomics of Clostridium taeniosporum, an organism which forms endospores with ribbon-like appendages.</title>
        <authorList>
            <person name="Walker J.R."/>
        </authorList>
    </citation>
    <scope>NUCLEOTIDE SEQUENCE [LARGE SCALE GENOMIC DNA]</scope>
    <source>
        <strain evidence="8">1/k</strain>
    </source>
</reference>
<feature type="binding site" evidence="6">
    <location>
        <begin position="39"/>
        <end position="46"/>
    </location>
    <ligand>
        <name>ATP</name>
        <dbReference type="ChEBI" id="CHEBI:30616"/>
    </ligand>
</feature>